<dbReference type="InterPro" id="IPR029058">
    <property type="entry name" value="AB_hydrolase_fold"/>
</dbReference>
<accession>A0A3L6KZC6</accession>
<dbReference type="GO" id="GO:0016887">
    <property type="term" value="F:ATP hydrolysis activity"/>
    <property type="evidence" value="ECO:0007669"/>
    <property type="project" value="TreeGrafter"/>
</dbReference>
<evidence type="ECO:0000313" key="4">
    <source>
        <dbReference type="Proteomes" id="UP000266743"/>
    </source>
</evidence>
<dbReference type="InterPro" id="IPR013646">
    <property type="entry name" value="YGR210-like_G4"/>
</dbReference>
<dbReference type="InterPro" id="IPR006575">
    <property type="entry name" value="RWD_dom"/>
</dbReference>
<dbReference type="InterPro" id="IPR027417">
    <property type="entry name" value="P-loop_NTPase"/>
</dbReference>
<dbReference type="SUPFAM" id="SSF52540">
    <property type="entry name" value="P-loop containing nucleoside triphosphate hydrolases"/>
    <property type="match status" value="1"/>
</dbReference>
<name>A0A3L6KZC6_9TRYP</name>
<dbReference type="ESTHER" id="tryb2-q380z6">
    <property type="family name" value="FSH1"/>
</dbReference>
<evidence type="ECO:0000313" key="3">
    <source>
        <dbReference type="EMBL" id="RHW68267.1"/>
    </source>
</evidence>
<dbReference type="InterPro" id="IPR031167">
    <property type="entry name" value="G_OBG"/>
</dbReference>
<feature type="domain" description="OBG-type G" evidence="2">
    <location>
        <begin position="466"/>
        <end position="748"/>
    </location>
</feature>
<dbReference type="AlphaFoldDB" id="A0A3L6KZC6"/>
<dbReference type="SUPFAM" id="SSF53474">
    <property type="entry name" value="alpha/beta-Hydrolases"/>
    <property type="match status" value="1"/>
</dbReference>
<organism evidence="3 4">
    <name type="scientific">Trypanosoma brucei equiperdum</name>
    <dbReference type="NCBI Taxonomy" id="630700"/>
    <lineage>
        <taxon>Eukaryota</taxon>
        <taxon>Discoba</taxon>
        <taxon>Euglenozoa</taxon>
        <taxon>Kinetoplastea</taxon>
        <taxon>Metakinetoplastina</taxon>
        <taxon>Trypanosomatida</taxon>
        <taxon>Trypanosomatidae</taxon>
        <taxon>Trypanosoma</taxon>
    </lineage>
</organism>
<dbReference type="GO" id="GO:0005737">
    <property type="term" value="C:cytoplasm"/>
    <property type="evidence" value="ECO:0007669"/>
    <property type="project" value="TreeGrafter"/>
</dbReference>
<dbReference type="FunFam" id="3.40.50.1820:FF:000534">
    <property type="entry name" value="Serine_hydrolase_(FSH1)/50S_ribosome-binding_GTPase/GTPase_of_uncharacterized_function_C-terminal_-_putative"/>
    <property type="match status" value="1"/>
</dbReference>
<keyword evidence="1" id="KW-0547">Nucleotide-binding</keyword>
<dbReference type="EMBL" id="QSBY01000011">
    <property type="protein sequence ID" value="RHW68267.1"/>
    <property type="molecule type" value="Genomic_DNA"/>
</dbReference>
<dbReference type="CDD" id="cd01899">
    <property type="entry name" value="Ygr210"/>
    <property type="match status" value="1"/>
</dbReference>
<dbReference type="InterPro" id="IPR006073">
    <property type="entry name" value="GTP-bd"/>
</dbReference>
<protein>
    <submittedName>
        <fullName evidence="3">Serine hydrolase (FSH1)</fullName>
    </submittedName>
</protein>
<proteinExistence type="predicted"/>
<keyword evidence="3" id="KW-0378">Hydrolase</keyword>
<evidence type="ECO:0000256" key="1">
    <source>
        <dbReference type="ARBA" id="ARBA00022741"/>
    </source>
</evidence>
<dbReference type="Gene3D" id="3.40.50.300">
    <property type="entry name" value="P-loop containing nucleotide triphosphate hydrolases"/>
    <property type="match status" value="1"/>
</dbReference>
<dbReference type="Pfam" id="PF08438">
    <property type="entry name" value="YGR210-like_G4"/>
    <property type="match status" value="1"/>
</dbReference>
<dbReference type="Pfam" id="PF03959">
    <property type="entry name" value="FSH1"/>
    <property type="match status" value="1"/>
</dbReference>
<dbReference type="Pfam" id="PF05773">
    <property type="entry name" value="RWD"/>
    <property type="match status" value="1"/>
</dbReference>
<dbReference type="PROSITE" id="PS51710">
    <property type="entry name" value="G_OBG"/>
    <property type="match status" value="1"/>
</dbReference>
<dbReference type="PANTHER" id="PTHR23305">
    <property type="entry name" value="OBG GTPASE FAMILY"/>
    <property type="match status" value="1"/>
</dbReference>
<dbReference type="PANTHER" id="PTHR23305:SF1">
    <property type="entry name" value="OBG-TYPE G DOMAIN-CONTAINING PROTEIN"/>
    <property type="match status" value="1"/>
</dbReference>
<comment type="caution">
    <text evidence="3">The sequence shown here is derived from an EMBL/GenBank/DDBJ whole genome shotgun (WGS) entry which is preliminary data.</text>
</comment>
<dbReference type="GO" id="GO:0005525">
    <property type="term" value="F:GTP binding"/>
    <property type="evidence" value="ECO:0007669"/>
    <property type="project" value="InterPro"/>
</dbReference>
<evidence type="ECO:0000259" key="2">
    <source>
        <dbReference type="PROSITE" id="PS51710"/>
    </source>
</evidence>
<reference evidence="3 4" key="1">
    <citation type="submission" date="2018-09" db="EMBL/GenBank/DDBJ databases">
        <title>whole genome sequence of T. equiperdum IVM-t1 strain.</title>
        <authorList>
            <person name="Suganuma K."/>
        </authorList>
    </citation>
    <scope>NUCLEOTIDE SEQUENCE [LARGE SCALE GENOMIC DNA]</scope>
    <source>
        <strain evidence="3 4">IVM-t1</strain>
    </source>
</reference>
<dbReference type="InterPro" id="IPR005645">
    <property type="entry name" value="FSH-like_dom"/>
</dbReference>
<dbReference type="Pfam" id="PF01926">
    <property type="entry name" value="MMR_HSR1"/>
    <property type="match status" value="1"/>
</dbReference>
<gene>
    <name evidence="3" type="ORF">DPX39_110145800</name>
</gene>
<sequence>MYSYFCFSSMQVQDKKIHLNIMVKVLCLHGFGQTGEIFEHQLNRLCVKLSSVAEFYFVDAPYPLPHDHTGSNSIATYSWCRQPCGEEPSEADDDYSIGDAVVKRHMAAEGMRYDVILGFSQGGLVAARYVMLRELHGGDGYGPPLKGLILAATPDPRRTFPGLASGFKDSARYDAENDGFLGPLPSLHIVGRKDGVVDPAESASFADACRPHADVLWHEHAHSFPTLQNIVMSLKSFFERIAQRNPGNDGGDSTLTAACEEELEMISCVYGEECVHRGKMTTVSLPLLLNCADGDLEGSPLAALRLCVALSKGYPAEIPKFDIVGGPSNHHVFYERWRAKLVSDTTAFMREGPEGKSGMLLPAIMFTGEQAVGALDFLKSVFAEGGEMHDSAGVATGEQWKERKVNDWLWEEDDSEGARSACIAESHRRAQEVLAGGSPSFRPYGRGDCEGGGCYDAGGRGRSLEFTIGLVGKPSAGKSTFYNAVTNPDNESKAARVAAFPFTTIEPNVGCGFGPIFCPCSLSQPSPSSTGQCGAKYGHVTTFGAPHRRHPIVVKDVAGLVQGAYRGRGKGNRFLNDLCDADVLVHIVDGAGATYADGSACAPGEGSTFDDIMWVRGELHSWIYDNLRAQWAAVVRKPLKIRTVFTGYHSPPSSIDALLRCLGISTEVELVRRLPAWGGAELHLLVATFVHLRFPIVVALNKADMRCATDKLICTLKERYPNETLVQMSAKMECNLLFLRQVGAVRYVPGDHSFEEVDGAPANVTDAVRKRAMKALVELREFFSPMHPDTTTGVQAVLAAALSLCPGHLVYPVDAIERPLNSFPHCFPFRGGTCAGEVFDALLRSNLLDGKLVRFEAVDTKYLVEGGEVSVLKRDTVLPGRHVVVRVLSTKRHLVAQKREGKECMLGVGPKV</sequence>
<dbReference type="Proteomes" id="UP000266743">
    <property type="component" value="Chromosome 11"/>
</dbReference>
<dbReference type="Gene3D" id="3.40.50.1820">
    <property type="entry name" value="alpha/beta hydrolase"/>
    <property type="match status" value="1"/>
</dbReference>